<feature type="region of interest" description="Disordered" evidence="1">
    <location>
        <begin position="111"/>
        <end position="142"/>
    </location>
</feature>
<evidence type="ECO:0000256" key="1">
    <source>
        <dbReference type="SAM" id="MobiDB-lite"/>
    </source>
</evidence>
<dbReference type="Proteomes" id="UP000597762">
    <property type="component" value="Unassembled WGS sequence"/>
</dbReference>
<proteinExistence type="predicted"/>
<dbReference type="InterPro" id="IPR043502">
    <property type="entry name" value="DNA/RNA_pol_sf"/>
</dbReference>
<protein>
    <recommendedName>
        <fullName evidence="4">Reverse transcriptase/retrotransposon-derived protein RNase H-like domain-containing protein</fullName>
    </recommendedName>
</protein>
<accession>A0A812D6N8</accession>
<dbReference type="AlphaFoldDB" id="A0A812D6N8"/>
<dbReference type="PANTHER" id="PTHR33064">
    <property type="entry name" value="POL PROTEIN"/>
    <property type="match status" value="1"/>
</dbReference>
<dbReference type="InterPro" id="IPR043128">
    <property type="entry name" value="Rev_trsase/Diguanyl_cyclase"/>
</dbReference>
<sequence>MMESVKGDSSDMTAAIIPLLAYHHNAKNWFLQVESIFSMLRISSQRARFANVMQKPPSDMMDEISDVLSDLREHEPVNVVHPSDTAKHERYERNETEQALADLQRQIREIQISLRPRTRKPTLSRQQRSRTPSRERRSDQGMCWQDPREVFQRLSHYGLKLNLDKCVFGTPSVDFLGHHTDANNIAPLPDKISSIRDFPTPTSIKQLRRFLGMMNLYRRFIQNCATILQPLTNLQQKKNKDIALGGGDALHAFHTAKNALANFTRLSHINDDPKMRLSLTTDASDEGVAL</sequence>
<dbReference type="PANTHER" id="PTHR33064:SF37">
    <property type="entry name" value="RIBONUCLEASE H"/>
    <property type="match status" value="1"/>
</dbReference>
<reference evidence="2" key="1">
    <citation type="submission" date="2021-01" db="EMBL/GenBank/DDBJ databases">
        <authorList>
            <person name="Li R."/>
            <person name="Bekaert M."/>
        </authorList>
    </citation>
    <scope>NUCLEOTIDE SEQUENCE</scope>
    <source>
        <strain evidence="2">Farmed</strain>
    </source>
</reference>
<name>A0A812D6N8_ACAPH</name>
<gene>
    <name evidence="2" type="ORF">SPHA_50853</name>
</gene>
<evidence type="ECO:0000313" key="3">
    <source>
        <dbReference type="Proteomes" id="UP000597762"/>
    </source>
</evidence>
<dbReference type="Gene3D" id="3.30.70.270">
    <property type="match status" value="2"/>
</dbReference>
<dbReference type="SUPFAM" id="SSF56672">
    <property type="entry name" value="DNA/RNA polymerases"/>
    <property type="match status" value="1"/>
</dbReference>
<comment type="caution">
    <text evidence="2">The sequence shown here is derived from an EMBL/GenBank/DDBJ whole genome shotgun (WGS) entry which is preliminary data.</text>
</comment>
<dbReference type="EMBL" id="CAHIKZ030003027">
    <property type="protein sequence ID" value="CAE1295323.1"/>
    <property type="molecule type" value="Genomic_DNA"/>
</dbReference>
<evidence type="ECO:0000313" key="2">
    <source>
        <dbReference type="EMBL" id="CAE1295323.1"/>
    </source>
</evidence>
<keyword evidence="3" id="KW-1185">Reference proteome</keyword>
<dbReference type="OrthoDB" id="5860913at2759"/>
<organism evidence="2 3">
    <name type="scientific">Acanthosepion pharaonis</name>
    <name type="common">Pharaoh cuttlefish</name>
    <name type="synonym">Sepia pharaonis</name>
    <dbReference type="NCBI Taxonomy" id="158019"/>
    <lineage>
        <taxon>Eukaryota</taxon>
        <taxon>Metazoa</taxon>
        <taxon>Spiralia</taxon>
        <taxon>Lophotrochozoa</taxon>
        <taxon>Mollusca</taxon>
        <taxon>Cephalopoda</taxon>
        <taxon>Coleoidea</taxon>
        <taxon>Decapodiformes</taxon>
        <taxon>Sepiida</taxon>
        <taxon>Sepiina</taxon>
        <taxon>Sepiidae</taxon>
        <taxon>Acanthosepion</taxon>
    </lineage>
</organism>
<dbReference type="FunFam" id="3.30.70.270:FF:000020">
    <property type="entry name" value="Transposon Tf2-6 polyprotein-like Protein"/>
    <property type="match status" value="1"/>
</dbReference>
<dbReference type="InterPro" id="IPR051320">
    <property type="entry name" value="Viral_Replic_Matur_Polypro"/>
</dbReference>
<evidence type="ECO:0008006" key="4">
    <source>
        <dbReference type="Google" id="ProtNLM"/>
    </source>
</evidence>